<dbReference type="AlphaFoldDB" id="A0A1H1SPA8"/>
<evidence type="ECO:0000256" key="2">
    <source>
        <dbReference type="ARBA" id="ARBA00022598"/>
    </source>
</evidence>
<dbReference type="PROSITE" id="PS00455">
    <property type="entry name" value="AMP_BINDING"/>
    <property type="match status" value="1"/>
</dbReference>
<organism evidence="5 6">
    <name type="scientific">Brevibacterium sandarakinum</name>
    <dbReference type="NCBI Taxonomy" id="629680"/>
    <lineage>
        <taxon>Bacteria</taxon>
        <taxon>Bacillati</taxon>
        <taxon>Actinomycetota</taxon>
        <taxon>Actinomycetes</taxon>
        <taxon>Micrococcales</taxon>
        <taxon>Brevibacteriaceae</taxon>
        <taxon>Brevibacterium</taxon>
    </lineage>
</organism>
<dbReference type="PANTHER" id="PTHR43201:SF5">
    <property type="entry name" value="MEDIUM-CHAIN ACYL-COA LIGASE ACSF2, MITOCHONDRIAL"/>
    <property type="match status" value="1"/>
</dbReference>
<evidence type="ECO:0000259" key="4">
    <source>
        <dbReference type="Pfam" id="PF13193"/>
    </source>
</evidence>
<gene>
    <name evidence="5" type="ORF">SAMN04489751_2142</name>
</gene>
<dbReference type="SUPFAM" id="SSF56801">
    <property type="entry name" value="Acetyl-CoA synthetase-like"/>
    <property type="match status" value="1"/>
</dbReference>
<keyword evidence="2 5" id="KW-0436">Ligase</keyword>
<keyword evidence="6" id="KW-1185">Reference proteome</keyword>
<feature type="domain" description="AMP-binding enzyme C-terminal" evidence="4">
    <location>
        <begin position="460"/>
        <end position="537"/>
    </location>
</feature>
<evidence type="ECO:0000313" key="5">
    <source>
        <dbReference type="EMBL" id="SDS49239.1"/>
    </source>
</evidence>
<dbReference type="OrthoDB" id="9803968at2"/>
<dbReference type="InterPro" id="IPR020845">
    <property type="entry name" value="AMP-binding_CS"/>
</dbReference>
<evidence type="ECO:0000313" key="6">
    <source>
        <dbReference type="Proteomes" id="UP000199700"/>
    </source>
</evidence>
<proteinExistence type="inferred from homology"/>
<dbReference type="InterPro" id="IPR025110">
    <property type="entry name" value="AMP-bd_C"/>
</dbReference>
<dbReference type="Gene3D" id="3.40.50.12780">
    <property type="entry name" value="N-terminal domain of ligase-like"/>
    <property type="match status" value="1"/>
</dbReference>
<dbReference type="InterPro" id="IPR042099">
    <property type="entry name" value="ANL_N_sf"/>
</dbReference>
<dbReference type="GO" id="GO:0031956">
    <property type="term" value="F:medium-chain fatty acid-CoA ligase activity"/>
    <property type="evidence" value="ECO:0007669"/>
    <property type="project" value="TreeGrafter"/>
</dbReference>
<dbReference type="RefSeq" id="WP_092109125.1">
    <property type="nucleotide sequence ID" value="NZ_LT629739.1"/>
</dbReference>
<accession>A0A1H1SPA8</accession>
<dbReference type="InterPro" id="IPR045851">
    <property type="entry name" value="AMP-bd_C_sf"/>
</dbReference>
<comment type="similarity">
    <text evidence="1">Belongs to the ATP-dependent AMP-binding enzyme family.</text>
</comment>
<dbReference type="Pfam" id="PF13193">
    <property type="entry name" value="AMP-binding_C"/>
    <property type="match status" value="1"/>
</dbReference>
<feature type="domain" description="AMP-dependent synthetase/ligase" evidence="3">
    <location>
        <begin position="36"/>
        <end position="409"/>
    </location>
</feature>
<dbReference type="GO" id="GO:0006631">
    <property type="term" value="P:fatty acid metabolic process"/>
    <property type="evidence" value="ECO:0007669"/>
    <property type="project" value="TreeGrafter"/>
</dbReference>
<dbReference type="Proteomes" id="UP000199700">
    <property type="component" value="Chromosome"/>
</dbReference>
<evidence type="ECO:0000259" key="3">
    <source>
        <dbReference type="Pfam" id="PF00501"/>
    </source>
</evidence>
<name>A0A1H1SPA8_BRESA</name>
<protein>
    <submittedName>
        <fullName evidence="5">Cyclohexanecarboxylate-CoA ligase</fullName>
    </submittedName>
</protein>
<dbReference type="Pfam" id="PF00501">
    <property type="entry name" value="AMP-binding"/>
    <property type="match status" value="1"/>
</dbReference>
<reference evidence="5" key="1">
    <citation type="submission" date="2016-10" db="EMBL/GenBank/DDBJ databases">
        <authorList>
            <person name="Varghese N."/>
            <person name="Submissions S."/>
        </authorList>
    </citation>
    <scope>NUCLEOTIDE SEQUENCE [LARGE SCALE GENOMIC DNA]</scope>
    <source>
        <strain evidence="5">DSM 22082</strain>
    </source>
</reference>
<dbReference type="STRING" id="629680.SAMN04489751_2142"/>
<dbReference type="InterPro" id="IPR000873">
    <property type="entry name" value="AMP-dep_synth/lig_dom"/>
</dbReference>
<dbReference type="EMBL" id="LT629739">
    <property type="protein sequence ID" value="SDS49239.1"/>
    <property type="molecule type" value="Genomic_DNA"/>
</dbReference>
<sequence>MAEYEPTLKDRFTTEQIEQYYATGNWVEDTFSDTIRKQAQQRADKVYCLDSTHSLTFAELYEQVQRLAVGLKRLGVQRGDRIVAQVPNIVEFPVIAGAAARIGAVIVPVMPIYRGNDVEYVLNNSGAKVAFFADEFNKFSFREMYQELLGEVDSLEHLVVLRAVTEVDGSTVRSFGSLLAGGDLASLETEAGPDTHPDDPYEIVYTSGTTSRPKGCYHTLNTVRSGAVQLTEVLQYTEDDKQFGPSPITHTTGIVTSVFLPLLNGATSYFMEKWDPAEGVRIVQEQGLTCAVTATAFLQGLMHVYDPDTANVDSLRVWVSAGAPIPGSLVRDAEKLIPKCSVQALYGRSENNVTTVVPLGEPAEKSTNSDGGAVPPADVQVVGADGHEVERGVEGDIAYKGPSHMLGYWHNEPETEALFTPEGYSRSGDLGFMNEEGYVRVTGRSKDIIIRGGMNISAREVEDYLIESPDVANVAVVAMPDASLGEKCCAYVVPSAEGMVVDLQTITDYLRDRGVTTQKLPEHIEVVAELPTTATGKIQKHILRAEIAAKLQVGA</sequence>
<dbReference type="Gene3D" id="3.30.300.30">
    <property type="match status" value="1"/>
</dbReference>
<dbReference type="PANTHER" id="PTHR43201">
    <property type="entry name" value="ACYL-COA SYNTHETASE"/>
    <property type="match status" value="1"/>
</dbReference>
<evidence type="ECO:0000256" key="1">
    <source>
        <dbReference type="ARBA" id="ARBA00006432"/>
    </source>
</evidence>